<protein>
    <submittedName>
        <fullName evidence="1">Uncharacterized protein</fullName>
    </submittedName>
</protein>
<name>A0AAV4BNN7_9GAST</name>
<comment type="caution">
    <text evidence="1">The sequence shown here is derived from an EMBL/GenBank/DDBJ whole genome shotgun (WGS) entry which is preliminary data.</text>
</comment>
<evidence type="ECO:0000313" key="1">
    <source>
        <dbReference type="EMBL" id="GFO21080.1"/>
    </source>
</evidence>
<proteinExistence type="predicted"/>
<gene>
    <name evidence="1" type="ORF">PoB_004758500</name>
</gene>
<feature type="non-terminal residue" evidence="1">
    <location>
        <position position="102"/>
    </location>
</feature>
<evidence type="ECO:0000313" key="2">
    <source>
        <dbReference type="Proteomes" id="UP000735302"/>
    </source>
</evidence>
<dbReference type="Proteomes" id="UP000735302">
    <property type="component" value="Unassembled WGS sequence"/>
</dbReference>
<sequence>MAQRLQGSMPGKMRCPVGTVHGNKLLKSSSLGAAETFYTIDSRKALTYNLEKISTIAVESSFFSDNSRIFIGTRQKLNRESQLKLKQRRQTAIRFLTHAGAT</sequence>
<dbReference type="EMBL" id="BLXT01005251">
    <property type="protein sequence ID" value="GFO21080.1"/>
    <property type="molecule type" value="Genomic_DNA"/>
</dbReference>
<accession>A0AAV4BNN7</accession>
<organism evidence="1 2">
    <name type="scientific">Plakobranchus ocellatus</name>
    <dbReference type="NCBI Taxonomy" id="259542"/>
    <lineage>
        <taxon>Eukaryota</taxon>
        <taxon>Metazoa</taxon>
        <taxon>Spiralia</taxon>
        <taxon>Lophotrochozoa</taxon>
        <taxon>Mollusca</taxon>
        <taxon>Gastropoda</taxon>
        <taxon>Heterobranchia</taxon>
        <taxon>Euthyneura</taxon>
        <taxon>Panpulmonata</taxon>
        <taxon>Sacoglossa</taxon>
        <taxon>Placobranchoidea</taxon>
        <taxon>Plakobranchidae</taxon>
        <taxon>Plakobranchus</taxon>
    </lineage>
</organism>
<keyword evidence="2" id="KW-1185">Reference proteome</keyword>
<reference evidence="1 2" key="1">
    <citation type="journal article" date="2021" name="Elife">
        <title>Chloroplast acquisition without the gene transfer in kleptoplastic sea slugs, Plakobranchus ocellatus.</title>
        <authorList>
            <person name="Maeda T."/>
            <person name="Takahashi S."/>
            <person name="Yoshida T."/>
            <person name="Shimamura S."/>
            <person name="Takaki Y."/>
            <person name="Nagai Y."/>
            <person name="Toyoda A."/>
            <person name="Suzuki Y."/>
            <person name="Arimoto A."/>
            <person name="Ishii H."/>
            <person name="Satoh N."/>
            <person name="Nishiyama T."/>
            <person name="Hasebe M."/>
            <person name="Maruyama T."/>
            <person name="Minagawa J."/>
            <person name="Obokata J."/>
            <person name="Shigenobu S."/>
        </authorList>
    </citation>
    <scope>NUCLEOTIDE SEQUENCE [LARGE SCALE GENOMIC DNA]</scope>
</reference>
<dbReference type="AlphaFoldDB" id="A0AAV4BNN7"/>